<dbReference type="SUPFAM" id="SSF51126">
    <property type="entry name" value="Pectin lyase-like"/>
    <property type="match status" value="1"/>
</dbReference>
<evidence type="ECO:0000259" key="2">
    <source>
        <dbReference type="Pfam" id="PF13229"/>
    </source>
</evidence>
<protein>
    <recommendedName>
        <fullName evidence="2">Right handed beta helix domain-containing protein</fullName>
    </recommendedName>
</protein>
<dbReference type="Pfam" id="PF13229">
    <property type="entry name" value="Beta_helix"/>
    <property type="match status" value="1"/>
</dbReference>
<dbReference type="AlphaFoldDB" id="A0A6J5EPU3"/>
<keyword evidence="1" id="KW-0732">Signal</keyword>
<dbReference type="EMBL" id="CADIKH010000037">
    <property type="protein sequence ID" value="CAB3768590.1"/>
    <property type="molecule type" value="Genomic_DNA"/>
</dbReference>
<dbReference type="Proteomes" id="UP000494363">
    <property type="component" value="Unassembled WGS sequence"/>
</dbReference>
<gene>
    <name evidence="3" type="ORF">LMG29542_05900</name>
</gene>
<feature type="chain" id="PRO_5026928424" description="Right handed beta helix domain-containing protein" evidence="1">
    <location>
        <begin position="28"/>
        <end position="697"/>
    </location>
</feature>
<keyword evidence="4" id="KW-1185">Reference proteome</keyword>
<dbReference type="InterPro" id="IPR011050">
    <property type="entry name" value="Pectin_lyase_fold/virulence"/>
</dbReference>
<proteinExistence type="predicted"/>
<feature type="domain" description="Right handed beta helix" evidence="2">
    <location>
        <begin position="427"/>
        <end position="559"/>
    </location>
</feature>
<dbReference type="InterPro" id="IPR039448">
    <property type="entry name" value="Beta_helix"/>
</dbReference>
<evidence type="ECO:0000256" key="1">
    <source>
        <dbReference type="SAM" id="SignalP"/>
    </source>
</evidence>
<accession>A0A6J5EPU3</accession>
<organism evidence="3 4">
    <name type="scientific">Paraburkholderia humisilvae</name>
    <dbReference type="NCBI Taxonomy" id="627669"/>
    <lineage>
        <taxon>Bacteria</taxon>
        <taxon>Pseudomonadati</taxon>
        <taxon>Pseudomonadota</taxon>
        <taxon>Betaproteobacteria</taxon>
        <taxon>Burkholderiales</taxon>
        <taxon>Burkholderiaceae</taxon>
        <taxon>Paraburkholderia</taxon>
    </lineage>
</organism>
<feature type="signal peptide" evidence="1">
    <location>
        <begin position="1"/>
        <end position="27"/>
    </location>
</feature>
<dbReference type="PANTHER" id="PTHR36453">
    <property type="entry name" value="SECRETED PROTEIN-RELATED"/>
    <property type="match status" value="1"/>
</dbReference>
<reference evidence="3 4" key="1">
    <citation type="submission" date="2020-04" db="EMBL/GenBank/DDBJ databases">
        <authorList>
            <person name="De Canck E."/>
        </authorList>
    </citation>
    <scope>NUCLEOTIDE SEQUENCE [LARGE SCALE GENOMIC DNA]</scope>
    <source>
        <strain evidence="3 4">LMG 29542</strain>
    </source>
</reference>
<sequence>MTLRISTPARRVACWFGLGACVLPACATALTLHVSAAATDTPADAQATAATAPTQANGDIGLRAAVAVLAASKSRFADGNVDRLDIVLGAGTYRLAQPLQMQIDPSWRGTPVTLSGAGANRTILSGARIVRGFHAPGTNDAAAARLPAAARGHVLVAKLADSGIDDAGTFERQGFGIRVTPAPLELFYRGEPQTLARWPNQGFATIASLPGGEKGTSFTVAGAPLDALKAEPELRAMGYWARDWADTMLPVEAVDPSSGTVTLAAPAPTFGMKTGQRMVFENALSQLDRPGEWYLDRASMTVYFWPPAPLHDGDIEASVSNQLLVATTASNLTIHDLGFEDTRGNAIEINGGMNVEIDHATVRNAGSVAVWSTASNSHYRFMNVWNTGEGGFVVFAGNRQTLGAGNVSVEDSVIHDYALRTRAYRPAISLSGVGDRIERNHIYNGPHAAIVFNGNDHVISGNEVDHVARETGDTGALYTGRDWTARGTLIEGNFLHDIGSPAQPKATMGIYLDDQGGGATIRRNVFSKVNQAIFIGGGRDNLVEDNLFVNCTPAIYIDSRGLSWQKGLADDPNGQLRHQLMLVHYNQPPYSTHYPSLATLLDDAPGAPKGNVLRRNAVIGGEATSIDMRATPYIHVGPAFGARDVSFVKVMPDAQRSTFADLRIAPSSPALHEGFPLPMFRPSAVTGTGKQQAAGHE</sequence>
<name>A0A6J5EPU3_9BURK</name>
<dbReference type="SMART" id="SM00710">
    <property type="entry name" value="PbH1"/>
    <property type="match status" value="5"/>
</dbReference>
<dbReference type="InterPro" id="IPR012334">
    <property type="entry name" value="Pectin_lyas_fold"/>
</dbReference>
<dbReference type="RefSeq" id="WP_175230370.1">
    <property type="nucleotide sequence ID" value="NZ_CADIKH010000037.1"/>
</dbReference>
<dbReference type="InterPro" id="IPR006626">
    <property type="entry name" value="PbH1"/>
</dbReference>
<evidence type="ECO:0000313" key="4">
    <source>
        <dbReference type="Proteomes" id="UP000494363"/>
    </source>
</evidence>
<dbReference type="Gene3D" id="2.160.20.10">
    <property type="entry name" value="Single-stranded right-handed beta-helix, Pectin lyase-like"/>
    <property type="match status" value="1"/>
</dbReference>
<dbReference type="PANTHER" id="PTHR36453:SF1">
    <property type="entry name" value="RIGHT HANDED BETA HELIX DOMAIN-CONTAINING PROTEIN"/>
    <property type="match status" value="1"/>
</dbReference>
<evidence type="ECO:0000313" key="3">
    <source>
        <dbReference type="EMBL" id="CAB3768590.1"/>
    </source>
</evidence>